<dbReference type="KEGG" id="vg:29064122"/>
<evidence type="ECO:0000313" key="8">
    <source>
        <dbReference type="Proteomes" id="UP000203649"/>
    </source>
</evidence>
<feature type="disulfide bond" evidence="5">
    <location>
        <begin position="96"/>
        <end position="114"/>
    </location>
</feature>
<feature type="disulfide bond" evidence="5">
    <location>
        <begin position="53"/>
        <end position="71"/>
    </location>
</feature>
<dbReference type="Pfam" id="PF00020">
    <property type="entry name" value="TNFR_c6"/>
    <property type="match status" value="2"/>
</dbReference>
<dbReference type="InterPro" id="IPR001368">
    <property type="entry name" value="TNFR/NGFR_Cys_rich_reg"/>
</dbReference>
<feature type="disulfide bond" evidence="5">
    <location>
        <begin position="74"/>
        <end position="89"/>
    </location>
</feature>
<evidence type="ECO:0000313" key="7">
    <source>
        <dbReference type="EMBL" id="AOP31865.1"/>
    </source>
</evidence>
<feature type="domain" description="TNFR-Cys" evidence="6">
    <location>
        <begin position="35"/>
        <end position="71"/>
    </location>
</feature>
<evidence type="ECO:0000259" key="6">
    <source>
        <dbReference type="PROSITE" id="PS50050"/>
    </source>
</evidence>
<keyword evidence="2" id="KW-0677">Repeat</keyword>
<keyword evidence="8" id="KW-1185">Reference proteome</keyword>
<accession>A0A1C9KCH4</accession>
<evidence type="ECO:0000256" key="4">
    <source>
        <dbReference type="ARBA" id="ARBA00023180"/>
    </source>
</evidence>
<dbReference type="PROSITE" id="PS00652">
    <property type="entry name" value="TNFR_NGFR_1"/>
    <property type="match status" value="2"/>
</dbReference>
<dbReference type="Gene3D" id="2.10.50.10">
    <property type="entry name" value="Tumor Necrosis Factor Receptor, subunit A, domain 2"/>
    <property type="match status" value="2"/>
</dbReference>
<feature type="domain" description="TNFR-Cys" evidence="6">
    <location>
        <begin position="73"/>
        <end position="114"/>
    </location>
</feature>
<keyword evidence="4" id="KW-0325">Glycoprotein</keyword>
<dbReference type="PANTHER" id="PTHR47386:SF1">
    <property type="entry name" value="TUMOR NECROSIS FACTOR RECEPTOR SUPERFAMILY MEMBER 1B"/>
    <property type="match status" value="1"/>
</dbReference>
<protein>
    <submittedName>
        <fullName evidence="7">Tnf receptor</fullName>
    </submittedName>
</protein>
<feature type="repeat" description="TNFR-Cys" evidence="5">
    <location>
        <begin position="35"/>
        <end position="71"/>
    </location>
</feature>
<keyword evidence="3 5" id="KW-1015">Disulfide bond</keyword>
<dbReference type="GO" id="GO:0043120">
    <property type="term" value="F:tumor necrosis factor binding"/>
    <property type="evidence" value="ECO:0007669"/>
    <property type="project" value="TreeGrafter"/>
</dbReference>
<dbReference type="InterPro" id="IPR051670">
    <property type="entry name" value="TNF_chemokine_rcpt-like"/>
</dbReference>
<proteinExistence type="predicted"/>
<dbReference type="EMBL" id="KU749311">
    <property type="protein sequence ID" value="AOP31865.1"/>
    <property type="molecule type" value="Genomic_DNA"/>
</dbReference>
<dbReference type="GeneID" id="29064122"/>
<dbReference type="GO" id="GO:0051044">
    <property type="term" value="P:positive regulation of membrane protein ectodomain proteolysis"/>
    <property type="evidence" value="ECO:0007669"/>
    <property type="project" value="TreeGrafter"/>
</dbReference>
<dbReference type="SMART" id="SM00208">
    <property type="entry name" value="TNFR"/>
    <property type="match status" value="2"/>
</dbReference>
<sequence length="184" mass="20096">MMDINYRLAICTILYIGTIVATDIPTTPHSPINGSCDIGEYLDKKSGNCCKMCPPGAFAKVRCTSDNNTECANCPPGTFTSIPNYSNGCHQCRGHCPEGAFDEKRCTTTHDRICKCLPGWFCVTGSASLQCPMCIPKRKCPCGYFGGIDELGNPLCKSCCKGEYCEHIRSYRPGYVPCNLSKCN</sequence>
<gene>
    <name evidence="7" type="ORF">VPXV-CA-175</name>
</gene>
<comment type="caution">
    <text evidence="5">Lacks conserved residue(s) required for the propagation of feature annotation.</text>
</comment>
<evidence type="ECO:0000256" key="2">
    <source>
        <dbReference type="ARBA" id="ARBA00022737"/>
    </source>
</evidence>
<keyword evidence="1" id="KW-0732">Signal</keyword>
<dbReference type="PANTHER" id="PTHR47386">
    <property type="entry name" value="TUMOR NECROSIS FACTOR RECEPTOR SUPERFAMILY MEMBER 1B"/>
    <property type="match status" value="1"/>
</dbReference>
<evidence type="ECO:0000256" key="5">
    <source>
        <dbReference type="PROSITE-ProRule" id="PRU00206"/>
    </source>
</evidence>
<dbReference type="Proteomes" id="UP000203649">
    <property type="component" value="Segment"/>
</dbReference>
<keyword evidence="7" id="KW-0675">Receptor</keyword>
<dbReference type="SUPFAM" id="SSF57586">
    <property type="entry name" value="TNF receptor-like"/>
    <property type="match status" value="2"/>
</dbReference>
<feature type="disulfide bond" evidence="5">
    <location>
        <begin position="50"/>
        <end position="63"/>
    </location>
</feature>
<organism evidence="7 8">
    <name type="scientific">Volepox virus</name>
    <dbReference type="NCBI Taxonomy" id="28874"/>
    <lineage>
        <taxon>Viruses</taxon>
        <taxon>Varidnaviria</taxon>
        <taxon>Bamfordvirae</taxon>
        <taxon>Nucleocytoviricota</taxon>
        <taxon>Pokkesviricetes</taxon>
        <taxon>Chitovirales</taxon>
        <taxon>Poxviridae</taxon>
        <taxon>Chordopoxvirinae</taxon>
        <taxon>Orthopoxvirus</taxon>
        <taxon>Orthopoxvirus volepox</taxon>
    </lineage>
</organism>
<reference evidence="7 8" key="1">
    <citation type="journal article" date="2016" name="Virus Genes">
        <title>The genomes of three North American orthopoxviruses.</title>
        <authorList>
            <person name="Smithson C."/>
            <person name="Tang N."/>
            <person name="Sammons S."/>
            <person name="Frace M."/>
            <person name="Batra D."/>
            <person name="Li Y."/>
            <person name="Emerson G.L."/>
            <person name="Carroll D.S."/>
            <person name="Upton C."/>
        </authorList>
    </citation>
    <scope>NUCLEOTIDE SEQUENCE [LARGE SCALE GENOMIC DNA]</scope>
    <source>
        <strain evidence="7 8">CA</strain>
    </source>
</reference>
<name>A0A1C9KCH4_9POXV</name>
<dbReference type="PROSITE" id="PS50050">
    <property type="entry name" value="TNFR_NGFR_2"/>
    <property type="match status" value="2"/>
</dbReference>
<dbReference type="RefSeq" id="YP_009281923.1">
    <property type="nucleotide sequence ID" value="NC_031033.1"/>
</dbReference>
<evidence type="ECO:0000256" key="3">
    <source>
        <dbReference type="ARBA" id="ARBA00023157"/>
    </source>
</evidence>
<dbReference type="GO" id="GO:0005031">
    <property type="term" value="F:tumor necrosis factor receptor activity"/>
    <property type="evidence" value="ECO:0007669"/>
    <property type="project" value="TreeGrafter"/>
</dbReference>
<feature type="repeat" description="TNFR-Cys" evidence="5">
    <location>
        <begin position="73"/>
        <end position="114"/>
    </location>
</feature>
<evidence type="ECO:0000256" key="1">
    <source>
        <dbReference type="ARBA" id="ARBA00022729"/>
    </source>
</evidence>